<dbReference type="Pfam" id="PF00733">
    <property type="entry name" value="Asn_synthase"/>
    <property type="match status" value="1"/>
</dbReference>
<dbReference type="AlphaFoldDB" id="A0A4U5JT30"/>
<dbReference type="InterPro" id="IPR014729">
    <property type="entry name" value="Rossmann-like_a/b/a_fold"/>
</dbReference>
<sequence length="519" mass="56227">MLKADIVLSDLAHSVEWRDGAIFFGGSHIRPYPHPALETLLVRTRGQWFAIVRERSAAIVPIGAESRDVDAEEFGRLYRECMLWPLDYAMVEAAQAGHRLKLRAGALGAAPVYCRAGEDRVVVSWDIADFAGEPSAIDMEIASRRLALRSAYSARQLCVGTMQLTERASLYVEPGKASYRYPSPSEAPEAAPLPADRDALAEFERRLHRVASARPFASARISAELSGGMDSATVAAALAALHGRIASVGILLDGDTRDAQIARRKSIVGRLGLDDATVEIAEYPPSLDLRPQPGQIAGFYWEYYLEACAASWISARSRGGDALFTGIGGDELFPAYADEITQTTPERGDGAEAYAERLLTPRASSAARGLSGFDAPASPVPATSLLAQACRAPYALRHGLWPVNPLADPGLVAFCHRLPREHRQERELMRRYLHAHLGEGVFPRGYVKETFAHVLPALIARHAGAIAAQLRDCALADLGIVDRKAVLALLDSVAATPTPGSVAALAMFLWMERFARQLS</sequence>
<dbReference type="Proteomes" id="UP000308707">
    <property type="component" value="Unassembled WGS sequence"/>
</dbReference>
<dbReference type="OrthoDB" id="5933081at2"/>
<reference evidence="2 3" key="1">
    <citation type="submission" date="2019-04" db="EMBL/GenBank/DDBJ databases">
        <title>Reference strain of H23.</title>
        <authorList>
            <person name="Luo X."/>
        </authorList>
    </citation>
    <scope>NUCLEOTIDE SEQUENCE [LARGE SCALE GENOMIC DNA]</scope>
    <source>
        <strain evidence="2 3">H23</strain>
    </source>
</reference>
<gene>
    <name evidence="2" type="ORF">FCE95_15350</name>
</gene>
<feature type="domain" description="Asparagine synthetase" evidence="1">
    <location>
        <begin position="204"/>
        <end position="337"/>
    </location>
</feature>
<proteinExistence type="predicted"/>
<dbReference type="InterPro" id="IPR001962">
    <property type="entry name" value="Asn_synthase"/>
</dbReference>
<accession>A0A4U5JT30</accession>
<dbReference type="Gene3D" id="3.40.50.620">
    <property type="entry name" value="HUPs"/>
    <property type="match status" value="1"/>
</dbReference>
<dbReference type="GO" id="GO:0006529">
    <property type="term" value="P:asparagine biosynthetic process"/>
    <property type="evidence" value="ECO:0007669"/>
    <property type="project" value="InterPro"/>
</dbReference>
<evidence type="ECO:0000259" key="1">
    <source>
        <dbReference type="Pfam" id="PF00733"/>
    </source>
</evidence>
<dbReference type="EMBL" id="SZUA01000003">
    <property type="protein sequence ID" value="TKR29509.1"/>
    <property type="molecule type" value="Genomic_DNA"/>
</dbReference>
<dbReference type="SUPFAM" id="SSF52402">
    <property type="entry name" value="Adenine nucleotide alpha hydrolases-like"/>
    <property type="match status" value="1"/>
</dbReference>
<dbReference type="GO" id="GO:0004066">
    <property type="term" value="F:asparagine synthase (glutamine-hydrolyzing) activity"/>
    <property type="evidence" value="ECO:0007669"/>
    <property type="project" value="InterPro"/>
</dbReference>
<protein>
    <recommendedName>
        <fullName evidence="1">Asparagine synthetase domain-containing protein</fullName>
    </recommendedName>
</protein>
<evidence type="ECO:0000313" key="2">
    <source>
        <dbReference type="EMBL" id="TKR29509.1"/>
    </source>
</evidence>
<dbReference type="RefSeq" id="WP_137267912.1">
    <property type="nucleotide sequence ID" value="NZ_SZUA01000003.1"/>
</dbReference>
<comment type="caution">
    <text evidence="2">The sequence shown here is derived from an EMBL/GenBank/DDBJ whole genome shotgun (WGS) entry which is preliminary data.</text>
</comment>
<keyword evidence="3" id="KW-1185">Reference proteome</keyword>
<evidence type="ECO:0000313" key="3">
    <source>
        <dbReference type="Proteomes" id="UP000308707"/>
    </source>
</evidence>
<name>A0A4U5JT30_9GAMM</name>
<organism evidence="2 3">
    <name type="scientific">Luteimonas gilva</name>
    <dbReference type="NCBI Taxonomy" id="2572684"/>
    <lineage>
        <taxon>Bacteria</taxon>
        <taxon>Pseudomonadati</taxon>
        <taxon>Pseudomonadota</taxon>
        <taxon>Gammaproteobacteria</taxon>
        <taxon>Lysobacterales</taxon>
        <taxon>Lysobacteraceae</taxon>
        <taxon>Luteimonas</taxon>
    </lineage>
</organism>